<organism evidence="1 2">
    <name type="scientific">Mya arenaria</name>
    <name type="common">Soft-shell clam</name>
    <dbReference type="NCBI Taxonomy" id="6604"/>
    <lineage>
        <taxon>Eukaryota</taxon>
        <taxon>Metazoa</taxon>
        <taxon>Spiralia</taxon>
        <taxon>Lophotrochozoa</taxon>
        <taxon>Mollusca</taxon>
        <taxon>Bivalvia</taxon>
        <taxon>Autobranchia</taxon>
        <taxon>Heteroconchia</taxon>
        <taxon>Euheterodonta</taxon>
        <taxon>Imparidentia</taxon>
        <taxon>Neoheterodontei</taxon>
        <taxon>Myida</taxon>
        <taxon>Myoidea</taxon>
        <taxon>Myidae</taxon>
        <taxon>Mya</taxon>
    </lineage>
</organism>
<accession>A0ABY7EQN0</accession>
<protein>
    <submittedName>
        <fullName evidence="1">HS12A-like protein</fullName>
    </submittedName>
</protein>
<proteinExistence type="predicted"/>
<evidence type="ECO:0000313" key="1">
    <source>
        <dbReference type="EMBL" id="WAR12253.1"/>
    </source>
</evidence>
<dbReference type="PANTHER" id="PTHR14187">
    <property type="entry name" value="ALPHA KINASE/ELONGATION FACTOR 2 KINASE"/>
    <property type="match status" value="1"/>
</dbReference>
<dbReference type="SUPFAM" id="SSF53067">
    <property type="entry name" value="Actin-like ATPase domain"/>
    <property type="match status" value="1"/>
</dbReference>
<dbReference type="Gene3D" id="3.30.420.40">
    <property type="match status" value="1"/>
</dbReference>
<dbReference type="CDD" id="cd10229">
    <property type="entry name" value="ASKHA_NBD_HSP70_HSPA12"/>
    <property type="match status" value="1"/>
</dbReference>
<reference evidence="1" key="1">
    <citation type="submission" date="2022-11" db="EMBL/GenBank/DDBJ databases">
        <title>Centuries of genome instability and evolution in soft-shell clam transmissible cancer (bioRxiv).</title>
        <authorList>
            <person name="Hart S.F.M."/>
            <person name="Yonemitsu M.A."/>
            <person name="Giersch R.M."/>
            <person name="Beal B.F."/>
            <person name="Arriagada G."/>
            <person name="Davis B.W."/>
            <person name="Ostrander E.A."/>
            <person name="Goff S.P."/>
            <person name="Metzger M.J."/>
        </authorList>
    </citation>
    <scope>NUCLEOTIDE SEQUENCE</scope>
    <source>
        <strain evidence="1">MELC-2E11</strain>
        <tissue evidence="1">Siphon/mantle</tissue>
    </source>
</reference>
<dbReference type="PANTHER" id="PTHR14187:SF5">
    <property type="entry name" value="HEAT SHOCK 70 KDA PROTEIN 12A"/>
    <property type="match status" value="1"/>
</dbReference>
<dbReference type="InterPro" id="IPR043129">
    <property type="entry name" value="ATPase_NBD"/>
</dbReference>
<name>A0ABY7EQN0_MYAAR</name>
<keyword evidence="2" id="KW-1185">Reference proteome</keyword>
<sequence length="949" mass="106378">MASGARPNITAPLRTARPACWGIRTLIECLLKAPFICFWTKGDSENPPTISISDTFFPTSDLRMMLFMCWIIWSVTFLKRISTSDTFTRILSPINRLLCQFFKSLLMVLFTSVIQTRRKLDGVPLPLLTAQCPLDAFKLFEQFQMVVCLFSSKPGHGRVADDGDEELPECVIDCRASPRTPGRLMDLLHLVVCQLLVHRDRPLQYDNTSRIFEQIHAHTSEVGDHVDGSGASVGECVLLRVTQLLNGQVLAKQGRHFRLQSDLQELLVDSRLQEVDTMYLSFLKAHLKPPEKVVLVALLAHTDVCIPFLCLEAETNDRLIIVQQQTRWRLDGLRCPSLYLFAAIPGLWRPDLGWILRVVFVTELDGVTRVRCAEVQGRHQQNVLPGHFAASTDASKSNCRTELFRRTCLSCNMADTDYFMIAAIDFGTTYSGYAFQLTSEYDPKNPTKKILCPQAWNEGPTKLTSMKTPSCLLLDNNKDLDCFGYMAEDKYADLCMDGDNHNFYFFRRFKMELHDTQGLNKNTEIADMIGRKLPALLVFSKSIEALKTVHQCSFRHCQAGIPTAHLTIALEPEAASLFCQYLPVEKFSVGGTSGGTADITVHEKVSSGKLKEVHRASGGPWGGTFVDSEFITLLSNIVGGPVFAAFMKQQRYDYLELMREFESVKRNVGLNSTDAVKMKIPVSLSETCEKVVHKDFKELVKIARKDKHITFVGDKAKFDANLMKGLFKKATDKIVHHIKNILTKEVCGRRVSLILMVGGFSESAYIQDVVKSEFHDKGGKKVLIPKDAGISVVQGAVVYGRQPGNITSRVLRYSYGVAVSPEFVQGQHEPSRLQTIAGVDRCSDVFSKFMDIGTNVNCGFQKHEGYKTIDPHATCCTFKIYTADDSNSTPAYTDESGCRFLGSLDVKYPQGNEIRDISVDYIFGDTELHIKATDVKSKTPCEAKLRMFE</sequence>
<gene>
    <name evidence="1" type="ORF">MAR_026433</name>
</gene>
<evidence type="ECO:0000313" key="2">
    <source>
        <dbReference type="Proteomes" id="UP001164746"/>
    </source>
</evidence>
<dbReference type="Proteomes" id="UP001164746">
    <property type="component" value="Chromosome 8"/>
</dbReference>
<dbReference type="EMBL" id="CP111019">
    <property type="protein sequence ID" value="WAR12253.1"/>
    <property type="molecule type" value="Genomic_DNA"/>
</dbReference>